<gene>
    <name evidence="2" type="ORF">A9Q93_08095</name>
</gene>
<keyword evidence="1" id="KW-0732">Signal</keyword>
<evidence type="ECO:0000313" key="3">
    <source>
        <dbReference type="Proteomes" id="UP000196102"/>
    </source>
</evidence>
<dbReference type="InterPro" id="IPR005901">
    <property type="entry name" value="GLPGLI"/>
</dbReference>
<protein>
    <submittedName>
        <fullName evidence="2">GLPGLI family protein</fullName>
    </submittedName>
</protein>
<dbReference type="RefSeq" id="WP_303686909.1">
    <property type="nucleotide sequence ID" value="NZ_CAJXYO010000002.1"/>
</dbReference>
<evidence type="ECO:0000313" key="2">
    <source>
        <dbReference type="EMBL" id="OUS14476.1"/>
    </source>
</evidence>
<organism evidence="2 3">
    <name type="scientific">Nonlabens dokdonensis</name>
    <dbReference type="NCBI Taxonomy" id="328515"/>
    <lineage>
        <taxon>Bacteria</taxon>
        <taxon>Pseudomonadati</taxon>
        <taxon>Bacteroidota</taxon>
        <taxon>Flavobacteriia</taxon>
        <taxon>Flavobacteriales</taxon>
        <taxon>Flavobacteriaceae</taxon>
        <taxon>Nonlabens</taxon>
    </lineage>
</organism>
<proteinExistence type="predicted"/>
<dbReference type="AlphaFoldDB" id="A0A1Z8AVW4"/>
<sequence>MKKSIVILLTILFTGLVQAQEFYGEATYMSKTKMDMSWMPEGREMSPQQKKRIEERMKKMGEKTFVLKFNRNESTYKEEKELAAPSQGRGWGNFMGTMMGGEKYKNLKEGQWIEQRDMMGKTFLIKDSIPNLDWKITGETRMIGQYQAIKATATKKNNELDWSSFRRRRGDSQEEKKKDSLALAEGKVDEVFEQDPQVEITAWFTPQIPVQHGPAEYAGLPGLILEVSAGNTTLLCSKIVVNPEDKEDIKPATKGEETTEEEYNALFKEKMKEMSERFRGRGGRGGGRRG</sequence>
<dbReference type="Pfam" id="PF09697">
    <property type="entry name" value="Porph_ging"/>
    <property type="match status" value="1"/>
</dbReference>
<name>A0A1Z8AVW4_9FLAO</name>
<comment type="caution">
    <text evidence="2">The sequence shown here is derived from an EMBL/GenBank/DDBJ whole genome shotgun (WGS) entry which is preliminary data.</text>
</comment>
<dbReference type="Proteomes" id="UP000196102">
    <property type="component" value="Unassembled WGS sequence"/>
</dbReference>
<dbReference type="NCBIfam" id="TIGR01200">
    <property type="entry name" value="GLPGLI"/>
    <property type="match status" value="1"/>
</dbReference>
<reference evidence="3" key="1">
    <citation type="journal article" date="2017" name="Proc. Natl. Acad. Sci. U.S.A.">
        <title>Simulation of Deepwater Horizon oil plume reveals substrate specialization within a complex community of hydrocarbon-degraders.</title>
        <authorList>
            <person name="Hu P."/>
            <person name="Dubinsky E.A."/>
            <person name="Probst A.J."/>
            <person name="Wang J."/>
            <person name="Sieber C.M.K."/>
            <person name="Tom L.M."/>
            <person name="Gardinali P."/>
            <person name="Banfield J.F."/>
            <person name="Atlas R.M."/>
            <person name="Andersen G.L."/>
        </authorList>
    </citation>
    <scope>NUCLEOTIDE SEQUENCE [LARGE SCALE GENOMIC DNA]</scope>
</reference>
<accession>A0A1Z8AVW4</accession>
<evidence type="ECO:0000256" key="1">
    <source>
        <dbReference type="SAM" id="SignalP"/>
    </source>
</evidence>
<dbReference type="EMBL" id="MAAX01000120">
    <property type="protein sequence ID" value="OUS14476.1"/>
    <property type="molecule type" value="Genomic_DNA"/>
</dbReference>
<feature type="chain" id="PRO_5012554906" evidence="1">
    <location>
        <begin position="20"/>
        <end position="290"/>
    </location>
</feature>
<feature type="signal peptide" evidence="1">
    <location>
        <begin position="1"/>
        <end position="19"/>
    </location>
</feature>